<dbReference type="AlphaFoldDB" id="A0A419EP68"/>
<accession>A0A419EP68</accession>
<evidence type="ECO:0000313" key="2">
    <source>
        <dbReference type="EMBL" id="RJP64522.1"/>
    </source>
</evidence>
<keyword evidence="1" id="KW-1133">Transmembrane helix</keyword>
<gene>
    <name evidence="2" type="ORF">C4532_19015</name>
</gene>
<dbReference type="EMBL" id="QZKI01000137">
    <property type="protein sequence ID" value="RJP64522.1"/>
    <property type="molecule type" value="Genomic_DNA"/>
</dbReference>
<feature type="transmembrane region" description="Helical" evidence="1">
    <location>
        <begin position="18"/>
        <end position="39"/>
    </location>
</feature>
<evidence type="ECO:0000313" key="3">
    <source>
        <dbReference type="Proteomes" id="UP000285961"/>
    </source>
</evidence>
<feature type="transmembrane region" description="Helical" evidence="1">
    <location>
        <begin position="51"/>
        <end position="71"/>
    </location>
</feature>
<protein>
    <submittedName>
        <fullName evidence="2">Uncharacterized protein</fullName>
    </submittedName>
</protein>
<sequence>MLASAEEEKIRTVVKTHWFIFLSFATALIMYTFVVFAVTRGRTPNEDVQAGTLRHIFIIVSVIVGAIKFWVQIRLLSDETSYRKCQNVDEIIAKYWSYNFIMLAICEAPALLGLVIVFLTMRMEEWLVFFAISAVLFATSTPSPGKLESIAGSHAAHHQSDS</sequence>
<evidence type="ECO:0000256" key="1">
    <source>
        <dbReference type="SAM" id="Phobius"/>
    </source>
</evidence>
<comment type="caution">
    <text evidence="2">The sequence shown here is derived from an EMBL/GenBank/DDBJ whole genome shotgun (WGS) entry which is preliminary data.</text>
</comment>
<keyword evidence="1" id="KW-0812">Transmembrane</keyword>
<organism evidence="2 3">
    <name type="scientific">Candidatus Abyssobacteria bacterium SURF_17</name>
    <dbReference type="NCBI Taxonomy" id="2093361"/>
    <lineage>
        <taxon>Bacteria</taxon>
        <taxon>Pseudomonadati</taxon>
        <taxon>Candidatus Hydrogenedentota</taxon>
        <taxon>Candidatus Abyssobacteria</taxon>
    </lineage>
</organism>
<reference evidence="2 3" key="1">
    <citation type="journal article" date="2017" name="ISME J.">
        <title>Energy and carbon metabolisms in a deep terrestrial subsurface fluid microbial community.</title>
        <authorList>
            <person name="Momper L."/>
            <person name="Jungbluth S.P."/>
            <person name="Lee M.D."/>
            <person name="Amend J.P."/>
        </authorList>
    </citation>
    <scope>NUCLEOTIDE SEQUENCE [LARGE SCALE GENOMIC DNA]</scope>
    <source>
        <strain evidence="2">SURF_17</strain>
    </source>
</reference>
<proteinExistence type="predicted"/>
<keyword evidence="1" id="KW-0472">Membrane</keyword>
<dbReference type="Proteomes" id="UP000285961">
    <property type="component" value="Unassembled WGS sequence"/>
</dbReference>
<feature type="transmembrane region" description="Helical" evidence="1">
    <location>
        <begin position="96"/>
        <end position="119"/>
    </location>
</feature>
<name>A0A419EP68_9BACT</name>